<evidence type="ECO:0000313" key="12">
    <source>
        <dbReference type="EMBL" id="CAI8008502.1"/>
    </source>
</evidence>
<evidence type="ECO:0000256" key="4">
    <source>
        <dbReference type="ARBA" id="ARBA00022763"/>
    </source>
</evidence>
<dbReference type="AlphaFoldDB" id="A0AA35WCR5"/>
<dbReference type="Proteomes" id="UP001174909">
    <property type="component" value="Unassembled WGS sequence"/>
</dbReference>
<evidence type="ECO:0000256" key="11">
    <source>
        <dbReference type="ARBA" id="ARBA00031130"/>
    </source>
</evidence>
<proteinExistence type="inferred from homology"/>
<evidence type="ECO:0000256" key="5">
    <source>
        <dbReference type="ARBA" id="ARBA00022801"/>
    </source>
</evidence>
<evidence type="ECO:0000256" key="6">
    <source>
        <dbReference type="ARBA" id="ARBA00023124"/>
    </source>
</evidence>
<evidence type="ECO:0000256" key="2">
    <source>
        <dbReference type="ARBA" id="ARBA00015888"/>
    </source>
</evidence>
<evidence type="ECO:0000256" key="9">
    <source>
        <dbReference type="ARBA" id="ARBA00030390"/>
    </source>
</evidence>
<dbReference type="GO" id="GO:0106300">
    <property type="term" value="P:protein-DNA covalent cross-linking repair"/>
    <property type="evidence" value="ECO:0007669"/>
    <property type="project" value="InterPro"/>
</dbReference>
<keyword evidence="5" id="KW-0378">Hydrolase</keyword>
<name>A0AA35WCR5_GEOBA</name>
<dbReference type="InterPro" id="IPR003738">
    <property type="entry name" value="SRAP"/>
</dbReference>
<dbReference type="Gene3D" id="3.90.1680.10">
    <property type="entry name" value="SOS response associated peptidase-like"/>
    <property type="match status" value="1"/>
</dbReference>
<dbReference type="Pfam" id="PF02586">
    <property type="entry name" value="SRAP"/>
    <property type="match status" value="1"/>
</dbReference>
<dbReference type="SUPFAM" id="SSF143081">
    <property type="entry name" value="BB1717-like"/>
    <property type="match status" value="1"/>
</dbReference>
<keyword evidence="13" id="KW-1185">Reference proteome</keyword>
<keyword evidence="4" id="KW-0227">DNA damage</keyword>
<dbReference type="PANTHER" id="PTHR13604:SF0">
    <property type="entry name" value="ABASIC SITE PROCESSING PROTEIN HMCES"/>
    <property type="match status" value="1"/>
</dbReference>
<evidence type="ECO:0000256" key="8">
    <source>
        <dbReference type="ARBA" id="ARBA00023239"/>
    </source>
</evidence>
<reference evidence="12" key="1">
    <citation type="submission" date="2023-03" db="EMBL/GenBank/DDBJ databases">
        <authorList>
            <person name="Steffen K."/>
            <person name="Cardenas P."/>
        </authorList>
    </citation>
    <scope>NUCLEOTIDE SEQUENCE</scope>
</reference>
<dbReference type="GO" id="GO:0003697">
    <property type="term" value="F:single-stranded DNA binding"/>
    <property type="evidence" value="ECO:0007669"/>
    <property type="project" value="InterPro"/>
</dbReference>
<gene>
    <name evidence="12" type="ORF">GBAR_LOCUS5815</name>
</gene>
<dbReference type="GO" id="GO:0008233">
    <property type="term" value="F:peptidase activity"/>
    <property type="evidence" value="ECO:0007669"/>
    <property type="project" value="UniProtKB-KW"/>
</dbReference>
<dbReference type="InterPro" id="IPR036590">
    <property type="entry name" value="SRAP-like"/>
</dbReference>
<dbReference type="PANTHER" id="PTHR13604">
    <property type="entry name" value="DC12-RELATED"/>
    <property type="match status" value="1"/>
</dbReference>
<evidence type="ECO:0000313" key="13">
    <source>
        <dbReference type="Proteomes" id="UP001174909"/>
    </source>
</evidence>
<comment type="caution">
    <text evidence="12">The sequence shown here is derived from an EMBL/GenBank/DDBJ whole genome shotgun (WGS) entry which is preliminary data.</text>
</comment>
<evidence type="ECO:0000256" key="1">
    <source>
        <dbReference type="ARBA" id="ARBA00008136"/>
    </source>
</evidence>
<evidence type="ECO:0000256" key="7">
    <source>
        <dbReference type="ARBA" id="ARBA00023125"/>
    </source>
</evidence>
<dbReference type="EMBL" id="CASHTH010000856">
    <property type="protein sequence ID" value="CAI8008502.1"/>
    <property type="molecule type" value="Genomic_DNA"/>
</dbReference>
<evidence type="ECO:0000256" key="10">
    <source>
        <dbReference type="ARBA" id="ARBA00030898"/>
    </source>
</evidence>
<keyword evidence="3" id="KW-0645">Protease</keyword>
<dbReference type="GO" id="GO:0016829">
    <property type="term" value="F:lyase activity"/>
    <property type="evidence" value="ECO:0007669"/>
    <property type="project" value="UniProtKB-KW"/>
</dbReference>
<keyword evidence="6" id="KW-0190">Covalent protein-DNA linkage</keyword>
<accession>A0AA35WCR5</accession>
<keyword evidence="8" id="KW-0456">Lyase</keyword>
<evidence type="ECO:0000256" key="3">
    <source>
        <dbReference type="ARBA" id="ARBA00022670"/>
    </source>
</evidence>
<comment type="similarity">
    <text evidence="1">Belongs to the SOS response-associated peptidase family.</text>
</comment>
<organism evidence="12 13">
    <name type="scientific">Geodia barretti</name>
    <name type="common">Barrett's horny sponge</name>
    <dbReference type="NCBI Taxonomy" id="519541"/>
    <lineage>
        <taxon>Eukaryota</taxon>
        <taxon>Metazoa</taxon>
        <taxon>Porifera</taxon>
        <taxon>Demospongiae</taxon>
        <taxon>Heteroscleromorpha</taxon>
        <taxon>Tetractinellida</taxon>
        <taxon>Astrophorina</taxon>
        <taxon>Geodiidae</taxon>
        <taxon>Geodia</taxon>
    </lineage>
</organism>
<protein>
    <recommendedName>
        <fullName evidence="2">Abasic site processing protein HMCES</fullName>
    </recommendedName>
    <alternativeName>
        <fullName evidence="9">Embryonic stem cell-specific 5-hydroxymethylcytosine-binding protein</fullName>
    </alternativeName>
    <alternativeName>
        <fullName evidence="10">Peptidase HMCES</fullName>
    </alternativeName>
    <alternativeName>
        <fullName evidence="11">SRAP domain-containing protein 1</fullName>
    </alternativeName>
</protein>
<keyword evidence="7" id="KW-0238">DNA-binding</keyword>
<dbReference type="GO" id="GO:0006508">
    <property type="term" value="P:proteolysis"/>
    <property type="evidence" value="ECO:0007669"/>
    <property type="project" value="UniProtKB-KW"/>
</dbReference>
<sequence length="226" mass="25623">MCGRYSLIADLQDLARQFEFDAAGFENAPRYNVAPTQSVLTVTNREERQAEYMRWGLIPSWAKDASIGNRMINARGETAAQKPSFRNALQRRRCLVLADGFYEWQKVGKSKRPMRIVMKSREPFAFAGLWESWRDPQGETVRSCTIVTTEANDLLRPIHERMPVILPRELEEFWLDGDVIDSAALTDVLAPYPEDPMEIFEVSTLVNKATNNGPELIVPAGQGLFA</sequence>